<feature type="region of interest" description="Disordered" evidence="1">
    <location>
        <begin position="32"/>
        <end position="189"/>
    </location>
</feature>
<proteinExistence type="evidence at transcript level"/>
<organism evidence="2">
    <name type="scientific">Zea mays</name>
    <name type="common">Maize</name>
    <dbReference type="NCBI Taxonomy" id="4577"/>
    <lineage>
        <taxon>Eukaryota</taxon>
        <taxon>Viridiplantae</taxon>
        <taxon>Streptophyta</taxon>
        <taxon>Embryophyta</taxon>
        <taxon>Tracheophyta</taxon>
        <taxon>Spermatophyta</taxon>
        <taxon>Magnoliopsida</taxon>
        <taxon>Liliopsida</taxon>
        <taxon>Poales</taxon>
        <taxon>Poaceae</taxon>
        <taxon>PACMAD clade</taxon>
        <taxon>Panicoideae</taxon>
        <taxon>Andropogonodae</taxon>
        <taxon>Andropogoneae</taxon>
        <taxon>Tripsacinae</taxon>
        <taxon>Zea</taxon>
    </lineage>
</organism>
<evidence type="ECO:0000256" key="1">
    <source>
        <dbReference type="SAM" id="MobiDB-lite"/>
    </source>
</evidence>
<accession>C4IZM0</accession>
<dbReference type="EMBL" id="BT084017">
    <property type="protein sequence ID" value="ACR34370.1"/>
    <property type="molecule type" value="mRNA"/>
</dbReference>
<name>C4IZM0_MAIZE</name>
<feature type="region of interest" description="Disordered" evidence="1">
    <location>
        <begin position="204"/>
        <end position="282"/>
    </location>
</feature>
<protein>
    <submittedName>
        <fullName evidence="2">Uncharacterized protein</fullName>
    </submittedName>
</protein>
<feature type="compositionally biased region" description="Basic and acidic residues" evidence="1">
    <location>
        <begin position="239"/>
        <end position="248"/>
    </location>
</feature>
<sequence length="303" mass="34890">MMRMRLTPYQSILYMHIGLRRVRPPVWFQQRAEAGTQPDAPSRGAQAHRRHPRRRPRRLRPQGVLRRHHHARHPGRRRRVRGSLLRGASRPPRRAIAGVQRPGLHAAGPRLRRAHAARRVQEPEPGHGGPRGALRGAHRGSWPLLLLHQPPPAQRRRRHHGPGVPPDARGQVRQGRQRGAGAGRAHPQRLRQQVLLRPHRQAGALQVGPGPHQRPDHQTRRHALRAQPGRLLRPVRQVHGQDEPDGRAHGQRRRGPPQLRSAQRRPRRLSRPARDRRRRRGARGRRVIRILFYNKWVASASCE</sequence>
<feature type="compositionally biased region" description="Basic residues" evidence="1">
    <location>
        <begin position="46"/>
        <end position="81"/>
    </location>
</feature>
<feature type="compositionally biased region" description="Low complexity" evidence="1">
    <location>
        <begin position="168"/>
        <end position="185"/>
    </location>
</feature>
<evidence type="ECO:0000313" key="2">
    <source>
        <dbReference type="EMBL" id="ACR34370.1"/>
    </source>
</evidence>
<reference evidence="2" key="1">
    <citation type="journal article" date="2009" name="PLoS Genet.">
        <title>Sequencing, mapping, and analysis of 27,455 maize full-length cDNAs.</title>
        <authorList>
            <person name="Soderlund C."/>
            <person name="Descour A."/>
            <person name="Kudrna D."/>
            <person name="Bomhoff M."/>
            <person name="Boyd L."/>
            <person name="Currie J."/>
            <person name="Angelova A."/>
            <person name="Collura K."/>
            <person name="Wissotski M."/>
            <person name="Ashley E."/>
            <person name="Morrow D."/>
            <person name="Fernandes J."/>
            <person name="Walbot V."/>
            <person name="Yu Y."/>
        </authorList>
    </citation>
    <scope>NUCLEOTIDE SEQUENCE</scope>
    <source>
        <strain evidence="2">B73</strain>
    </source>
</reference>
<dbReference type="AlphaFoldDB" id="C4IZM0"/>
<feature type="compositionally biased region" description="Basic residues" evidence="1">
    <location>
        <begin position="262"/>
        <end position="282"/>
    </location>
</feature>